<feature type="region of interest" description="Disordered" evidence="1">
    <location>
        <begin position="73"/>
        <end position="116"/>
    </location>
</feature>
<keyword evidence="3" id="KW-1185">Reference proteome</keyword>
<comment type="caution">
    <text evidence="2">The sequence shown here is derived from an EMBL/GenBank/DDBJ whole genome shotgun (WGS) entry which is preliminary data.</text>
</comment>
<feature type="compositionally biased region" description="Pro residues" evidence="1">
    <location>
        <begin position="103"/>
        <end position="116"/>
    </location>
</feature>
<dbReference type="AlphaFoldDB" id="A0A5N6NXX0"/>
<sequence length="184" mass="19612">MPLEDYAAQLSVQEQGLRKYITELCIAKTGRGYSGFSPFPLLNFSFMVSTGVALPIHCEYPCQPFSPPPPAVEPVYGAPPPPGPPPSSGPVYDSPTQPTKPSCVPPPPTKPSCEPPPLAPPVLPGPVYGPPPSPILPGNCQPSLQNCGYPPPITNVYQPVNSASHLPLDCLLVLILMFFSFLHF</sequence>
<dbReference type="OrthoDB" id="10623040at2759"/>
<evidence type="ECO:0000256" key="1">
    <source>
        <dbReference type="SAM" id="MobiDB-lite"/>
    </source>
</evidence>
<feature type="compositionally biased region" description="Pro residues" evidence="1">
    <location>
        <begin position="73"/>
        <end position="88"/>
    </location>
</feature>
<evidence type="ECO:0000313" key="2">
    <source>
        <dbReference type="EMBL" id="KAD5507623.1"/>
    </source>
</evidence>
<feature type="compositionally biased region" description="Low complexity" evidence="1">
    <location>
        <begin position="89"/>
        <end position="102"/>
    </location>
</feature>
<evidence type="ECO:0000313" key="3">
    <source>
        <dbReference type="Proteomes" id="UP000326396"/>
    </source>
</evidence>
<dbReference type="Proteomes" id="UP000326396">
    <property type="component" value="Linkage Group LG16"/>
</dbReference>
<protein>
    <submittedName>
        <fullName evidence="2">Uncharacterized protein</fullName>
    </submittedName>
</protein>
<organism evidence="2 3">
    <name type="scientific">Mikania micrantha</name>
    <name type="common">bitter vine</name>
    <dbReference type="NCBI Taxonomy" id="192012"/>
    <lineage>
        <taxon>Eukaryota</taxon>
        <taxon>Viridiplantae</taxon>
        <taxon>Streptophyta</taxon>
        <taxon>Embryophyta</taxon>
        <taxon>Tracheophyta</taxon>
        <taxon>Spermatophyta</taxon>
        <taxon>Magnoliopsida</taxon>
        <taxon>eudicotyledons</taxon>
        <taxon>Gunneridae</taxon>
        <taxon>Pentapetalae</taxon>
        <taxon>asterids</taxon>
        <taxon>campanulids</taxon>
        <taxon>Asterales</taxon>
        <taxon>Asteraceae</taxon>
        <taxon>Asteroideae</taxon>
        <taxon>Heliantheae alliance</taxon>
        <taxon>Eupatorieae</taxon>
        <taxon>Mikania</taxon>
    </lineage>
</organism>
<dbReference type="EMBL" id="SZYD01000008">
    <property type="protein sequence ID" value="KAD5507623.1"/>
    <property type="molecule type" value="Genomic_DNA"/>
</dbReference>
<reference evidence="2 3" key="1">
    <citation type="submission" date="2019-05" db="EMBL/GenBank/DDBJ databases">
        <title>Mikania micrantha, genome provides insights into the molecular mechanism of rapid growth.</title>
        <authorList>
            <person name="Liu B."/>
        </authorList>
    </citation>
    <scope>NUCLEOTIDE SEQUENCE [LARGE SCALE GENOMIC DNA]</scope>
    <source>
        <strain evidence="2">NLD-2019</strain>
        <tissue evidence="2">Leaf</tissue>
    </source>
</reference>
<accession>A0A5N6NXX0</accession>
<name>A0A5N6NXX0_9ASTR</name>
<gene>
    <name evidence="2" type="ORF">E3N88_15326</name>
</gene>
<proteinExistence type="predicted"/>